<feature type="active site" description="Proton donor" evidence="15">
    <location>
        <position position="300"/>
    </location>
</feature>
<evidence type="ECO:0000256" key="16">
    <source>
        <dbReference type="PIRSR" id="PIRSR006337-2"/>
    </source>
</evidence>
<dbReference type="InterPro" id="IPR017853">
    <property type="entry name" value="GH"/>
</dbReference>
<evidence type="ECO:0000256" key="2">
    <source>
        <dbReference type="ARBA" id="ARBA00005199"/>
    </source>
</evidence>
<evidence type="ECO:0000256" key="14">
    <source>
        <dbReference type="PIRNR" id="PIRNR006337"/>
    </source>
</evidence>
<feature type="compositionally biased region" description="Polar residues" evidence="18">
    <location>
        <begin position="615"/>
        <end position="626"/>
    </location>
</feature>
<evidence type="ECO:0000256" key="6">
    <source>
        <dbReference type="ARBA" id="ARBA00022490"/>
    </source>
</evidence>
<dbReference type="InterPro" id="IPR014756">
    <property type="entry name" value="Ig_E-set"/>
</dbReference>
<evidence type="ECO:0000256" key="13">
    <source>
        <dbReference type="NCBIfam" id="TIGR02402"/>
    </source>
</evidence>
<comment type="similarity">
    <text evidence="3 14">Belongs to the glycosyl hydrolase 13 family.</text>
</comment>
<dbReference type="PIRSF" id="PIRSF006337">
    <property type="entry name" value="Trehalose_TreZ"/>
    <property type="match status" value="1"/>
</dbReference>
<dbReference type="NCBIfam" id="TIGR02402">
    <property type="entry name" value="trehalose_TreZ"/>
    <property type="match status" value="1"/>
</dbReference>
<keyword evidence="8" id="KW-0119">Carbohydrate metabolism</keyword>
<evidence type="ECO:0000256" key="10">
    <source>
        <dbReference type="ARBA" id="ARBA00032057"/>
    </source>
</evidence>
<accession>A0A346XXS2</accession>
<dbReference type="InterPro" id="IPR013783">
    <property type="entry name" value="Ig-like_fold"/>
</dbReference>
<feature type="domain" description="Glycosyl hydrolase family 13 catalytic" evidence="19">
    <location>
        <begin position="116"/>
        <end position="464"/>
    </location>
</feature>
<dbReference type="RefSeq" id="WP_164710412.1">
    <property type="nucleotide sequence ID" value="NZ_CP031165.1"/>
</dbReference>
<evidence type="ECO:0000256" key="18">
    <source>
        <dbReference type="SAM" id="MobiDB-lite"/>
    </source>
</evidence>
<evidence type="ECO:0000256" key="7">
    <source>
        <dbReference type="ARBA" id="ARBA00022801"/>
    </source>
</evidence>
<dbReference type="CDD" id="cd11325">
    <property type="entry name" value="AmyAc_GTHase"/>
    <property type="match status" value="1"/>
</dbReference>
<feature type="site" description="Transition state stabilizer" evidence="17">
    <location>
        <position position="396"/>
    </location>
</feature>
<dbReference type="InterPro" id="IPR044901">
    <property type="entry name" value="Trehalose_TreZ_E-set_sf"/>
</dbReference>
<dbReference type="KEGG" id="euz:DVS28_a2337"/>
<keyword evidence="9 14" id="KW-0326">Glycosidase</keyword>
<dbReference type="AlphaFoldDB" id="A0A346XXS2"/>
<dbReference type="EC" id="3.2.1.141" evidence="4 13"/>
<evidence type="ECO:0000256" key="4">
    <source>
        <dbReference type="ARBA" id="ARBA00012268"/>
    </source>
</evidence>
<keyword evidence="6" id="KW-0963">Cytoplasm</keyword>
<feature type="region of interest" description="Disordered" evidence="18">
    <location>
        <begin position="607"/>
        <end position="626"/>
    </location>
</feature>
<feature type="binding site" evidence="16">
    <location>
        <begin position="325"/>
        <end position="329"/>
    </location>
    <ligand>
        <name>substrate</name>
    </ligand>
</feature>
<evidence type="ECO:0000256" key="17">
    <source>
        <dbReference type="PIRSR" id="PIRSR006337-3"/>
    </source>
</evidence>
<evidence type="ECO:0000256" key="12">
    <source>
        <dbReference type="ARBA" id="ARBA00034013"/>
    </source>
</evidence>
<dbReference type="GO" id="GO:0005737">
    <property type="term" value="C:cytoplasm"/>
    <property type="evidence" value="ECO:0007669"/>
    <property type="project" value="UniProtKB-SubCell"/>
</dbReference>
<sequence>MSDLPLPRHHGARPIDDTVTSFGLWAPAAEEVVLVVAGEERPMADAGDGWWHASAVAAHGTRYAYRLDGDDPLPDPAARWLPDGVHSPSAVVDPRTWAFEADRFRATPVTGGVIYELHIGTFTTEGTFAAATEHLEDLVDLGVTHVEVMPVNGFDGAHNWGYDGVAWWAVHQAYGGPDGLAAFVDACHRVGLAVILDVVHNHLGPSGNYLPRFGPYLQSDAESTWGRVINLDGPQSGPVREFVLGSALAFLRDHRIDGLRLDAVHALDDRGSATHLLAELADAVTDLSERTGRPLHLIAETDRNDPSWIRPRSVGGMGLDAQWADDVHHTIHVAVTGETDGYYVDYVDPLAKLVRAWTNGLVHDGVHSTFRDRVVGAPVPDDVSSRRLVACIQNHDQVGNRAAGDRLTTLVDADMVRVAAALLCVSPHTPMLFQGEEYGETKPFAFFSDMPGEELRQAIRDGRRREFEYFSSWQGEVPDPLAMETFLGSTLDRSAATSVDGRQRRTLWQDLLALRRTEPALSAGRRDLLDAEVVADGVVRMRRRPPGHEMPAWEVEVWGNLTDSPIDVPSAGRVLLSTADVRYGGPGQPDDHVVPPRSVVVLGVPTTAPSVLPTPASTHSSPTGAP</sequence>
<dbReference type="Gene3D" id="2.60.40.10">
    <property type="entry name" value="Immunoglobulins"/>
    <property type="match status" value="1"/>
</dbReference>
<dbReference type="PANTHER" id="PTHR43651">
    <property type="entry name" value="1,4-ALPHA-GLUCAN-BRANCHING ENZYME"/>
    <property type="match status" value="1"/>
</dbReference>
<evidence type="ECO:0000256" key="9">
    <source>
        <dbReference type="ARBA" id="ARBA00023295"/>
    </source>
</evidence>
<protein>
    <recommendedName>
        <fullName evidence="5 13">Malto-oligosyltrehalose trehalohydrolase</fullName>
        <shortName evidence="14">MTHase</shortName>
        <ecNumber evidence="4 13">3.2.1.141</ecNumber>
    </recommendedName>
    <alternativeName>
        <fullName evidence="11 14">4-alpha-D-((1-&gt;4)-alpha-D-glucano)trehalose trehalohydrolase</fullName>
    </alternativeName>
    <alternativeName>
        <fullName evidence="10 14">Maltooligosyl trehalose trehalohydrolase</fullName>
    </alternativeName>
</protein>
<gene>
    <name evidence="20" type="ORF">DVS28_a2337</name>
</gene>
<dbReference type="SMART" id="SM00642">
    <property type="entry name" value="Aamy"/>
    <property type="match status" value="1"/>
</dbReference>
<dbReference type="InterPro" id="IPR004193">
    <property type="entry name" value="Glyco_hydro_13_N"/>
</dbReference>
<proteinExistence type="inferred from homology"/>
<comment type="pathway">
    <text evidence="2 14">Glycan biosynthesis; trehalose biosynthesis.</text>
</comment>
<evidence type="ECO:0000256" key="8">
    <source>
        <dbReference type="ARBA" id="ARBA00023277"/>
    </source>
</evidence>
<dbReference type="GO" id="GO:0005992">
    <property type="term" value="P:trehalose biosynthetic process"/>
    <property type="evidence" value="ECO:0007669"/>
    <property type="project" value="UniProtKB-UniRule"/>
</dbReference>
<evidence type="ECO:0000256" key="15">
    <source>
        <dbReference type="PIRSR" id="PIRSR006337-1"/>
    </source>
</evidence>
<dbReference type="GO" id="GO:0033942">
    <property type="term" value="F:4-alpha-D-(1-&gt;4)-alpha-D-glucanotrehalose trehalohydrolase activity"/>
    <property type="evidence" value="ECO:0007669"/>
    <property type="project" value="UniProtKB-EC"/>
</dbReference>
<feature type="binding site" evidence="16">
    <location>
        <begin position="260"/>
        <end position="265"/>
    </location>
    <ligand>
        <name>substrate</name>
    </ligand>
</feature>
<comment type="catalytic activity">
    <reaction evidence="12 14">
        <text>hydrolysis of (1-&gt;4)-alpha-D-glucosidic linkage in 4-alpha-D-[(1-&gt;4)-alpha-D-glucanosyl]n trehalose to yield trehalose and (1-&gt;4)-alpha-D-glucan.</text>
        <dbReference type="EC" id="3.2.1.141"/>
    </reaction>
</comment>
<dbReference type="InterPro" id="IPR006047">
    <property type="entry name" value="GH13_cat_dom"/>
</dbReference>
<keyword evidence="7 14" id="KW-0378">Hydrolase</keyword>
<evidence type="ECO:0000256" key="11">
    <source>
        <dbReference type="ARBA" id="ARBA00033284"/>
    </source>
</evidence>
<reference evidence="20 21" key="1">
    <citation type="submission" date="2018-09" db="EMBL/GenBank/DDBJ databases">
        <title>Complete genome sequence of Euzebya sp. DY32-46 isolated from seawater of Pacific Ocean.</title>
        <authorList>
            <person name="Xu L."/>
            <person name="Wu Y.-H."/>
            <person name="Xu X.-W."/>
        </authorList>
    </citation>
    <scope>NUCLEOTIDE SEQUENCE [LARGE SCALE GENOMIC DNA]</scope>
    <source>
        <strain evidence="20 21">DY32-46</strain>
    </source>
</reference>
<dbReference type="InterPro" id="IPR012768">
    <property type="entry name" value="Trehalose_TreZ"/>
</dbReference>
<dbReference type="EMBL" id="CP031165">
    <property type="protein sequence ID" value="AXV07019.1"/>
    <property type="molecule type" value="Genomic_DNA"/>
</dbReference>
<evidence type="ECO:0000256" key="3">
    <source>
        <dbReference type="ARBA" id="ARBA00008061"/>
    </source>
</evidence>
<dbReference type="Pfam" id="PF02922">
    <property type="entry name" value="CBM_48"/>
    <property type="match status" value="1"/>
</dbReference>
<dbReference type="SUPFAM" id="SSF51445">
    <property type="entry name" value="(Trans)glycosidases"/>
    <property type="match status" value="1"/>
</dbReference>
<dbReference type="Proteomes" id="UP000264006">
    <property type="component" value="Chromosome"/>
</dbReference>
<dbReference type="UniPathway" id="UPA00299"/>
<feature type="active site" description="Nucleophile" evidence="15">
    <location>
        <position position="262"/>
    </location>
</feature>
<dbReference type="SUPFAM" id="SSF81296">
    <property type="entry name" value="E set domains"/>
    <property type="match status" value="1"/>
</dbReference>
<evidence type="ECO:0000256" key="1">
    <source>
        <dbReference type="ARBA" id="ARBA00004496"/>
    </source>
</evidence>
<dbReference type="PANTHER" id="PTHR43651:SF11">
    <property type="entry name" value="MALTO-OLIGOSYLTREHALOSE TREHALOHYDROLASE"/>
    <property type="match status" value="1"/>
</dbReference>
<keyword evidence="21" id="KW-1185">Reference proteome</keyword>
<dbReference type="Gene3D" id="1.10.10.760">
    <property type="entry name" value="E-set domains of sugar-utilizing enzymes"/>
    <property type="match status" value="1"/>
</dbReference>
<feature type="binding site" evidence="16">
    <location>
        <begin position="395"/>
        <end position="400"/>
    </location>
    <ligand>
        <name>substrate</name>
    </ligand>
</feature>
<dbReference type="Gene3D" id="3.20.20.80">
    <property type="entry name" value="Glycosidases"/>
    <property type="match status" value="1"/>
</dbReference>
<dbReference type="Pfam" id="PF00128">
    <property type="entry name" value="Alpha-amylase"/>
    <property type="match status" value="1"/>
</dbReference>
<evidence type="ECO:0000256" key="5">
    <source>
        <dbReference type="ARBA" id="ARBA00015938"/>
    </source>
</evidence>
<organism evidence="20 21">
    <name type="scientific">Euzebya pacifica</name>
    <dbReference type="NCBI Taxonomy" id="1608957"/>
    <lineage>
        <taxon>Bacteria</taxon>
        <taxon>Bacillati</taxon>
        <taxon>Actinomycetota</taxon>
        <taxon>Nitriliruptoria</taxon>
        <taxon>Euzebyales</taxon>
    </lineage>
</organism>
<comment type="subcellular location">
    <subcellularLocation>
        <location evidence="1 15">Cytoplasm</location>
    </subcellularLocation>
</comment>
<dbReference type="CDD" id="cd02853">
    <property type="entry name" value="E_set_MTHase_like_N"/>
    <property type="match status" value="1"/>
</dbReference>
<evidence type="ECO:0000259" key="19">
    <source>
        <dbReference type="SMART" id="SM00642"/>
    </source>
</evidence>
<name>A0A346XXS2_9ACTN</name>
<evidence type="ECO:0000313" key="21">
    <source>
        <dbReference type="Proteomes" id="UP000264006"/>
    </source>
</evidence>
<evidence type="ECO:0000313" key="20">
    <source>
        <dbReference type="EMBL" id="AXV07019.1"/>
    </source>
</evidence>